<dbReference type="RefSeq" id="XP_001213428.1">
    <property type="nucleotide sequence ID" value="XM_001213428.1"/>
</dbReference>
<comment type="similarity">
    <text evidence="1">Belongs to the asteroid family.</text>
</comment>
<evidence type="ECO:0000313" key="3">
    <source>
        <dbReference type="EMBL" id="EAU34697.1"/>
    </source>
</evidence>
<dbReference type="OMA" id="VKIESIC"/>
<sequence length="448" mass="50453">MGIPHLSRHLMPFSEAVVLEGRSESQLDDVAYTRSVVIDGPSLVYHVYTRLLSQANLNLEYPDIQPTCDEVSRAVMFFLLQLALVNVKIESICFDGALPAEKRETRLSRLEKGRRRLENFRSKAKYGFKGTQSSVQDRTMNPRHLFSSRPLPAKFKDLPENPFMVPAVFEDLKTRWNRENILQVSKNVISTQSLTLDDFPWADITVMVPGEADIHCAHVARATDCAVLTNDSDLLLHNLGRRGSVVLFNTVEMTSRGATPQITAVRLSPALIANRLGVPDLLSLAYELKTCPDMSLVELIHQSKQDRSGSEAEYRSFAEEYRPDDGSQSLIPPTLQCLDTRVSELFCQYESRMTGASKEAPHVYLPILVEDHARRSAWMQGRSTRNIAYSILNASRPKPERYSHINEKDSSWTPSQRPIGEPLAFAKSSPRHLQILSQIIGSWAAFSL</sequence>
<dbReference type="Proteomes" id="UP000007963">
    <property type="component" value="Unassembled WGS sequence"/>
</dbReference>
<dbReference type="Pfam" id="PF12813">
    <property type="entry name" value="XPG_I_2"/>
    <property type="match status" value="1"/>
</dbReference>
<dbReference type="InterPro" id="IPR029060">
    <property type="entry name" value="PIN-like_dom_sf"/>
</dbReference>
<organism evidence="3 4">
    <name type="scientific">Aspergillus terreus (strain NIH 2624 / FGSC A1156)</name>
    <dbReference type="NCBI Taxonomy" id="341663"/>
    <lineage>
        <taxon>Eukaryota</taxon>
        <taxon>Fungi</taxon>
        <taxon>Dikarya</taxon>
        <taxon>Ascomycota</taxon>
        <taxon>Pezizomycotina</taxon>
        <taxon>Eurotiomycetes</taxon>
        <taxon>Eurotiomycetidae</taxon>
        <taxon>Eurotiales</taxon>
        <taxon>Aspergillaceae</taxon>
        <taxon>Aspergillus</taxon>
        <taxon>Aspergillus subgen. Circumdati</taxon>
    </lineage>
</organism>
<evidence type="ECO:0000313" key="4">
    <source>
        <dbReference type="Proteomes" id="UP000007963"/>
    </source>
</evidence>
<dbReference type="VEuPathDB" id="FungiDB:ATEG_04250"/>
<dbReference type="STRING" id="341663.Q0CPY4"/>
<protein>
    <recommendedName>
        <fullName evidence="2">Asteroid domain-containing protein</fullName>
    </recommendedName>
</protein>
<dbReference type="PANTHER" id="PTHR15665:SF1">
    <property type="entry name" value="PROTEIN ASTEROID HOMOLOG 1"/>
    <property type="match status" value="1"/>
</dbReference>
<proteinExistence type="inferred from homology"/>
<evidence type="ECO:0000256" key="1">
    <source>
        <dbReference type="ARBA" id="ARBA00007398"/>
    </source>
</evidence>
<dbReference type="OrthoDB" id="5297549at2759"/>
<dbReference type="GeneID" id="4319906"/>
<gene>
    <name evidence="3" type="ORF">ATEG_04250</name>
</gene>
<dbReference type="Gene3D" id="3.40.50.1010">
    <property type="entry name" value="5'-nuclease"/>
    <property type="match status" value="1"/>
</dbReference>
<dbReference type="eggNOG" id="ENOG502S2DC">
    <property type="taxonomic scope" value="Eukaryota"/>
</dbReference>
<feature type="domain" description="Asteroid" evidence="2">
    <location>
        <begin position="160"/>
        <end position="423"/>
    </location>
</feature>
<reference evidence="4" key="1">
    <citation type="submission" date="2005-09" db="EMBL/GenBank/DDBJ databases">
        <title>Annotation of the Aspergillus terreus NIH2624 genome.</title>
        <authorList>
            <person name="Birren B.W."/>
            <person name="Lander E.S."/>
            <person name="Galagan J.E."/>
            <person name="Nusbaum C."/>
            <person name="Devon K."/>
            <person name="Henn M."/>
            <person name="Ma L.-J."/>
            <person name="Jaffe D.B."/>
            <person name="Butler J."/>
            <person name="Alvarez P."/>
            <person name="Gnerre S."/>
            <person name="Grabherr M."/>
            <person name="Kleber M."/>
            <person name="Mauceli E.W."/>
            <person name="Brockman W."/>
            <person name="Rounsley S."/>
            <person name="Young S.K."/>
            <person name="LaButti K."/>
            <person name="Pushparaj V."/>
            <person name="DeCaprio D."/>
            <person name="Crawford M."/>
            <person name="Koehrsen M."/>
            <person name="Engels R."/>
            <person name="Montgomery P."/>
            <person name="Pearson M."/>
            <person name="Howarth C."/>
            <person name="Larson L."/>
            <person name="Luoma S."/>
            <person name="White J."/>
            <person name="Alvarado L."/>
            <person name="Kodira C.D."/>
            <person name="Zeng Q."/>
            <person name="Oleary S."/>
            <person name="Yandava C."/>
            <person name="Denning D.W."/>
            <person name="Nierman W.C."/>
            <person name="Milne T."/>
            <person name="Madden K."/>
        </authorList>
    </citation>
    <scope>NUCLEOTIDE SEQUENCE [LARGE SCALE GENOMIC DNA]</scope>
    <source>
        <strain evidence="4">NIH 2624 / FGSC A1156</strain>
    </source>
</reference>
<dbReference type="HOGENOM" id="CLU_016461_2_0_1"/>
<evidence type="ECO:0000259" key="2">
    <source>
        <dbReference type="Pfam" id="PF12813"/>
    </source>
</evidence>
<dbReference type="EMBL" id="CH476599">
    <property type="protein sequence ID" value="EAU34697.1"/>
    <property type="molecule type" value="Genomic_DNA"/>
</dbReference>
<dbReference type="PANTHER" id="PTHR15665">
    <property type="entry name" value="ASTEROID PROTEIN"/>
    <property type="match status" value="1"/>
</dbReference>
<dbReference type="AlphaFoldDB" id="Q0CPY4"/>
<dbReference type="InterPro" id="IPR026832">
    <property type="entry name" value="Asteroid"/>
</dbReference>
<dbReference type="SUPFAM" id="SSF88723">
    <property type="entry name" value="PIN domain-like"/>
    <property type="match status" value="1"/>
</dbReference>
<name>Q0CPY4_ASPTN</name>
<dbReference type="CDD" id="cd18675">
    <property type="entry name" value="PIN_SpAst1-like"/>
    <property type="match status" value="1"/>
</dbReference>
<accession>Q0CPY4</accession>
<dbReference type="InterPro" id="IPR039436">
    <property type="entry name" value="Asteroid_dom"/>
</dbReference>